<reference evidence="2" key="1">
    <citation type="journal article" date="2019" name="bioRxiv">
        <title>The Genome of the Zebra Mussel, Dreissena polymorpha: A Resource for Invasive Species Research.</title>
        <authorList>
            <person name="McCartney M.A."/>
            <person name="Auch B."/>
            <person name="Kono T."/>
            <person name="Mallez S."/>
            <person name="Zhang Y."/>
            <person name="Obille A."/>
            <person name="Becker A."/>
            <person name="Abrahante J.E."/>
            <person name="Garbe J."/>
            <person name="Badalamenti J.P."/>
            <person name="Herman A."/>
            <person name="Mangelson H."/>
            <person name="Liachko I."/>
            <person name="Sullivan S."/>
            <person name="Sone E.D."/>
            <person name="Koren S."/>
            <person name="Silverstein K.A.T."/>
            <person name="Beckman K.B."/>
            <person name="Gohl D.M."/>
        </authorList>
    </citation>
    <scope>NUCLEOTIDE SEQUENCE</scope>
    <source>
        <strain evidence="2">Duluth1</strain>
        <tissue evidence="2">Whole animal</tissue>
    </source>
</reference>
<accession>A0A9D4DF62</accession>
<evidence type="ECO:0000313" key="3">
    <source>
        <dbReference type="EMBL" id="KAH3748270.1"/>
    </source>
</evidence>
<reference evidence="2" key="2">
    <citation type="submission" date="2020-11" db="EMBL/GenBank/DDBJ databases">
        <authorList>
            <person name="McCartney M.A."/>
            <person name="Auch B."/>
            <person name="Kono T."/>
            <person name="Mallez S."/>
            <person name="Becker A."/>
            <person name="Gohl D.M."/>
            <person name="Silverstein K.A.T."/>
            <person name="Koren S."/>
            <person name="Bechman K.B."/>
            <person name="Herman A."/>
            <person name="Abrahante J.E."/>
            <person name="Garbe J."/>
        </authorList>
    </citation>
    <scope>NUCLEOTIDE SEQUENCE</scope>
    <source>
        <strain evidence="2">Duluth1</strain>
        <tissue evidence="2">Whole animal</tissue>
    </source>
</reference>
<protein>
    <submittedName>
        <fullName evidence="2">Uncharacterized protein</fullName>
    </submittedName>
</protein>
<keyword evidence="4" id="KW-1185">Reference proteome</keyword>
<dbReference type="Proteomes" id="UP000828390">
    <property type="component" value="Unassembled WGS sequence"/>
</dbReference>
<organism evidence="2 4">
    <name type="scientific">Dreissena polymorpha</name>
    <name type="common">Zebra mussel</name>
    <name type="synonym">Mytilus polymorpha</name>
    <dbReference type="NCBI Taxonomy" id="45954"/>
    <lineage>
        <taxon>Eukaryota</taxon>
        <taxon>Metazoa</taxon>
        <taxon>Spiralia</taxon>
        <taxon>Lophotrochozoa</taxon>
        <taxon>Mollusca</taxon>
        <taxon>Bivalvia</taxon>
        <taxon>Autobranchia</taxon>
        <taxon>Heteroconchia</taxon>
        <taxon>Euheterodonta</taxon>
        <taxon>Imparidentia</taxon>
        <taxon>Neoheterodontei</taxon>
        <taxon>Myida</taxon>
        <taxon>Dreissenoidea</taxon>
        <taxon>Dreissenidae</taxon>
        <taxon>Dreissena</taxon>
    </lineage>
</organism>
<evidence type="ECO:0000313" key="4">
    <source>
        <dbReference type="Proteomes" id="UP000828390"/>
    </source>
</evidence>
<dbReference type="AlphaFoldDB" id="A0A9D4DF62"/>
<comment type="caution">
    <text evidence="2">The sequence shown here is derived from an EMBL/GenBank/DDBJ whole genome shotgun (WGS) entry which is preliminary data.</text>
</comment>
<feature type="region of interest" description="Disordered" evidence="1">
    <location>
        <begin position="45"/>
        <end position="67"/>
    </location>
</feature>
<sequence length="67" mass="7197">MPVCDMVGPTFCNAQSTACNVTLPTRPLLQQVHLYSSTHGCMSPQTIQGEHEGPVESIDGCQHQAVD</sequence>
<proteinExistence type="predicted"/>
<dbReference type="EMBL" id="JAIWYP010000010">
    <property type="protein sequence ID" value="KAH3748270.1"/>
    <property type="molecule type" value="Genomic_DNA"/>
</dbReference>
<evidence type="ECO:0000313" key="2">
    <source>
        <dbReference type="EMBL" id="KAH3748199.1"/>
    </source>
</evidence>
<name>A0A9D4DF62_DREPO</name>
<dbReference type="EMBL" id="JAIWYP010000010">
    <property type="protein sequence ID" value="KAH3748199.1"/>
    <property type="molecule type" value="Genomic_DNA"/>
</dbReference>
<evidence type="ECO:0000256" key="1">
    <source>
        <dbReference type="SAM" id="MobiDB-lite"/>
    </source>
</evidence>
<gene>
    <name evidence="2" type="ORF">DPMN_182637</name>
    <name evidence="3" type="ORF">DPMN_182708</name>
</gene>